<comment type="caution">
    <text evidence="1">The sequence shown here is derived from an EMBL/GenBank/DDBJ whole genome shotgun (WGS) entry which is preliminary data.</text>
</comment>
<reference evidence="1 2" key="1">
    <citation type="submission" date="2012-11" db="EMBL/GenBank/DDBJ databases">
        <title>Genomic anatomy of Escherichia coli O157:H7 outbreaks.</title>
        <authorList>
            <person name="Tracy H.T."/>
            <person name="Eppinger M."/>
            <person name="Daugherty S."/>
            <person name="Agrawal S."/>
            <person name="Galens K."/>
            <person name="Tallon L."/>
            <person name="Shefchek K."/>
            <person name="Parankush S."/>
            <person name="Cebula T.A."/>
            <person name="Feng P."/>
            <person name="Soderlund R."/>
            <person name="Mammel M.K."/>
            <person name="DebRoy C."/>
            <person name="Dudley E.G."/>
            <person name="Tarr P.I."/>
            <person name="Fraser-Liggett C."/>
            <person name="Ravel J."/>
        </authorList>
    </citation>
    <scope>NUCLEOTIDE SEQUENCE [LARGE SCALE GENOMIC DNA]</scope>
    <source>
        <strain evidence="1 2">3.4880</strain>
    </source>
</reference>
<sequence>MLFLIRFSVFQKKQNTAISVNTARDIRLSKKSEDYHPDLLHKTSRVAEFSASGYHSP</sequence>
<evidence type="ECO:0000313" key="2">
    <source>
        <dbReference type="Proteomes" id="UP000011584"/>
    </source>
</evidence>
<dbReference type="AlphaFoldDB" id="A0AAV3IBR5"/>
<dbReference type="Proteomes" id="UP000011584">
    <property type="component" value="Unassembled WGS sequence"/>
</dbReference>
<name>A0AAV3IBR5_ECOLX</name>
<proteinExistence type="predicted"/>
<gene>
    <name evidence="1" type="ORF">EC34880_0299</name>
</gene>
<evidence type="ECO:0000313" key="1">
    <source>
        <dbReference type="EMBL" id="ELW40085.1"/>
    </source>
</evidence>
<dbReference type="EMBL" id="AOET01000009">
    <property type="protein sequence ID" value="ELW40085.1"/>
    <property type="molecule type" value="Genomic_DNA"/>
</dbReference>
<protein>
    <submittedName>
        <fullName evidence="1">Uncharacterized protein</fullName>
    </submittedName>
</protein>
<accession>A0AAV3IBR5</accession>
<organism evidence="1 2">
    <name type="scientific">Escherichia coli 3.4880</name>
    <dbReference type="NCBI Taxonomy" id="1051347"/>
    <lineage>
        <taxon>Bacteria</taxon>
        <taxon>Pseudomonadati</taxon>
        <taxon>Pseudomonadota</taxon>
        <taxon>Gammaproteobacteria</taxon>
        <taxon>Enterobacterales</taxon>
        <taxon>Enterobacteriaceae</taxon>
        <taxon>Escherichia</taxon>
    </lineage>
</organism>